<feature type="binding site" evidence="9">
    <location>
        <position position="224"/>
    </location>
    <ligand>
        <name>Cu cation</name>
        <dbReference type="ChEBI" id="CHEBI:23378"/>
    </ligand>
</feature>
<evidence type="ECO:0000256" key="6">
    <source>
        <dbReference type="ARBA" id="ARBA00023128"/>
    </source>
</evidence>
<dbReference type="PIRSF" id="PIRSF037736">
    <property type="entry name" value="SCO1"/>
    <property type="match status" value="1"/>
</dbReference>
<evidence type="ECO:0000256" key="4">
    <source>
        <dbReference type="ARBA" id="ARBA00022792"/>
    </source>
</evidence>
<protein>
    <submittedName>
        <fullName evidence="13">SCO1 protein</fullName>
    </submittedName>
</protein>
<dbReference type="PANTHER" id="PTHR12151">
    <property type="entry name" value="ELECTRON TRANSPORT PROTIN SCO1/SENC FAMILY MEMBER"/>
    <property type="match status" value="1"/>
</dbReference>
<keyword evidence="11" id="KW-1133">Transmembrane helix</keyword>
<dbReference type="InterPro" id="IPR036249">
    <property type="entry name" value="Thioredoxin-like_sf"/>
</dbReference>
<dbReference type="AlphaFoldDB" id="A0A137PHH6"/>
<keyword evidence="11" id="KW-0812">Transmembrane</keyword>
<name>A0A137PHH6_CONC2</name>
<evidence type="ECO:0000256" key="3">
    <source>
        <dbReference type="ARBA" id="ARBA00022723"/>
    </source>
</evidence>
<evidence type="ECO:0000256" key="9">
    <source>
        <dbReference type="PIRSR" id="PIRSR037736-1"/>
    </source>
</evidence>
<dbReference type="GO" id="GO:0033617">
    <property type="term" value="P:mitochondrial respiratory chain complex IV assembly"/>
    <property type="evidence" value="ECO:0007669"/>
    <property type="project" value="TreeGrafter"/>
</dbReference>
<evidence type="ECO:0000313" key="14">
    <source>
        <dbReference type="Proteomes" id="UP000070444"/>
    </source>
</evidence>
<keyword evidence="4 8" id="KW-0999">Mitochondrion inner membrane</keyword>
<feature type="binding site" evidence="9">
    <location>
        <position position="131"/>
    </location>
    <ligand>
        <name>Cu cation</name>
        <dbReference type="ChEBI" id="CHEBI:23378"/>
    </ligand>
</feature>
<evidence type="ECO:0000256" key="8">
    <source>
        <dbReference type="PIRNR" id="PIRNR037736"/>
    </source>
</evidence>
<feature type="transmembrane region" description="Helical" evidence="11">
    <location>
        <begin position="48"/>
        <end position="71"/>
    </location>
</feature>
<dbReference type="FunFam" id="3.40.30.10:FF:000013">
    <property type="entry name" value="Blast:Protein SCO1 homolog, mitochondrial"/>
    <property type="match status" value="1"/>
</dbReference>
<dbReference type="CDD" id="cd02968">
    <property type="entry name" value="SCO"/>
    <property type="match status" value="1"/>
</dbReference>
<reference evidence="13 14" key="1">
    <citation type="journal article" date="2015" name="Genome Biol. Evol.">
        <title>Phylogenomic analyses indicate that early fungi evolved digesting cell walls of algal ancestors of land plants.</title>
        <authorList>
            <person name="Chang Y."/>
            <person name="Wang S."/>
            <person name="Sekimoto S."/>
            <person name="Aerts A.L."/>
            <person name="Choi C."/>
            <person name="Clum A."/>
            <person name="LaButti K.M."/>
            <person name="Lindquist E.A."/>
            <person name="Yee Ngan C."/>
            <person name="Ohm R.A."/>
            <person name="Salamov A.A."/>
            <person name="Grigoriev I.V."/>
            <person name="Spatafora J.W."/>
            <person name="Berbee M.L."/>
        </authorList>
    </citation>
    <scope>NUCLEOTIDE SEQUENCE [LARGE SCALE GENOMIC DNA]</scope>
    <source>
        <strain evidence="13 14">NRRL 28638</strain>
    </source>
</reference>
<feature type="domain" description="Thioredoxin" evidence="12">
    <location>
        <begin position="93"/>
        <end position="259"/>
    </location>
</feature>
<keyword evidence="10" id="KW-1015">Disulfide bond</keyword>
<comment type="similarity">
    <text evidence="2 8">Belongs to the SCO1/2 family.</text>
</comment>
<dbReference type="PANTHER" id="PTHR12151:SF5">
    <property type="entry name" value="AT19154P"/>
    <property type="match status" value="1"/>
</dbReference>
<keyword evidence="7 11" id="KW-0472">Membrane</keyword>
<evidence type="ECO:0000313" key="13">
    <source>
        <dbReference type="EMBL" id="KXN74432.1"/>
    </source>
</evidence>
<gene>
    <name evidence="13" type="ORF">CONCODRAFT_149716</name>
</gene>
<dbReference type="InterPro" id="IPR003782">
    <property type="entry name" value="SCO1/SenC"/>
</dbReference>
<dbReference type="InterPro" id="IPR013766">
    <property type="entry name" value="Thioredoxin_domain"/>
</dbReference>
<accession>A0A137PHH6</accession>
<dbReference type="STRING" id="796925.A0A137PHH6"/>
<feature type="disulfide bond" description="Redox-active" evidence="10">
    <location>
        <begin position="131"/>
        <end position="135"/>
    </location>
</feature>
<dbReference type="Pfam" id="PF02630">
    <property type="entry name" value="SCO1-SenC"/>
    <property type="match status" value="1"/>
</dbReference>
<keyword evidence="3 9" id="KW-0479">Metal-binding</keyword>
<evidence type="ECO:0000256" key="1">
    <source>
        <dbReference type="ARBA" id="ARBA00004273"/>
    </source>
</evidence>
<keyword evidence="14" id="KW-1185">Reference proteome</keyword>
<keyword evidence="6 8" id="KW-0496">Mitochondrion</keyword>
<organism evidence="13 14">
    <name type="scientific">Conidiobolus coronatus (strain ATCC 28846 / CBS 209.66 / NRRL 28638)</name>
    <name type="common">Delacroixia coronata</name>
    <dbReference type="NCBI Taxonomy" id="796925"/>
    <lineage>
        <taxon>Eukaryota</taxon>
        <taxon>Fungi</taxon>
        <taxon>Fungi incertae sedis</taxon>
        <taxon>Zoopagomycota</taxon>
        <taxon>Entomophthoromycotina</taxon>
        <taxon>Entomophthoromycetes</taxon>
        <taxon>Entomophthorales</taxon>
        <taxon>Ancylistaceae</taxon>
        <taxon>Conidiobolus</taxon>
    </lineage>
</organism>
<feature type="binding site" evidence="9">
    <location>
        <position position="135"/>
    </location>
    <ligand>
        <name>Cu cation</name>
        <dbReference type="ChEBI" id="CHEBI:23378"/>
    </ligand>
</feature>
<dbReference type="OrthoDB" id="270009at2759"/>
<evidence type="ECO:0000256" key="5">
    <source>
        <dbReference type="ARBA" id="ARBA00023008"/>
    </source>
</evidence>
<evidence type="ECO:0000256" key="10">
    <source>
        <dbReference type="PIRSR" id="PIRSR603782-2"/>
    </source>
</evidence>
<dbReference type="GO" id="GO:0016531">
    <property type="term" value="F:copper chaperone activity"/>
    <property type="evidence" value="ECO:0007669"/>
    <property type="project" value="InterPro"/>
</dbReference>
<evidence type="ECO:0000256" key="2">
    <source>
        <dbReference type="ARBA" id="ARBA00010996"/>
    </source>
</evidence>
<dbReference type="InterPro" id="IPR017276">
    <property type="entry name" value="Synth_of_cyt-c-oxidase_Sco1/2"/>
</dbReference>
<dbReference type="GO" id="GO:0005507">
    <property type="term" value="F:copper ion binding"/>
    <property type="evidence" value="ECO:0007669"/>
    <property type="project" value="InterPro"/>
</dbReference>
<proteinExistence type="inferred from homology"/>
<dbReference type="GO" id="GO:0005743">
    <property type="term" value="C:mitochondrial inner membrane"/>
    <property type="evidence" value="ECO:0007669"/>
    <property type="project" value="UniProtKB-SubCell"/>
</dbReference>
<evidence type="ECO:0000259" key="12">
    <source>
        <dbReference type="PROSITE" id="PS51352"/>
    </source>
</evidence>
<dbReference type="Gene3D" id="3.40.30.10">
    <property type="entry name" value="Glutaredoxin"/>
    <property type="match status" value="1"/>
</dbReference>
<keyword evidence="5 9" id="KW-0186">Copper</keyword>
<dbReference type="SUPFAM" id="SSF52833">
    <property type="entry name" value="Thioredoxin-like"/>
    <property type="match status" value="1"/>
</dbReference>
<dbReference type="EMBL" id="KQ964423">
    <property type="protein sequence ID" value="KXN74432.1"/>
    <property type="molecule type" value="Genomic_DNA"/>
</dbReference>
<dbReference type="OMA" id="MLYFRVE"/>
<evidence type="ECO:0000256" key="7">
    <source>
        <dbReference type="ARBA" id="ARBA00023136"/>
    </source>
</evidence>
<evidence type="ECO:0000256" key="11">
    <source>
        <dbReference type="SAM" id="Phobius"/>
    </source>
</evidence>
<dbReference type="Proteomes" id="UP000070444">
    <property type="component" value="Unassembled WGS sequence"/>
</dbReference>
<dbReference type="GO" id="GO:0006878">
    <property type="term" value="P:intracellular copper ion homeostasis"/>
    <property type="evidence" value="ECO:0007669"/>
    <property type="project" value="UniProtKB-UniRule"/>
</dbReference>
<sequence length="264" mass="30327">MSRHLIKNLSSLTYKRLNLSNSFIKQGTQPQNYFTRKMSTEVKRNQAYVGPVNAISIGLFFATGAGLYFYLENEKKKLAQRKQERKEAENIQVGKPRIGGPFELIDQNGKIVKDTDFLGKYMLIYFGFTHCPDVCPDELDKITEIIDKLDADSSTKELVVPIFVTCDPQRDTPEVIKEYLTEFHPRYIGLTGDFPQVQKMTKAYRVYFSKPPKVQPGEDYLVDHSIFFYLMGPDGKFIDCYGKDRTADEASAVIKKHILEYSQN</sequence>
<dbReference type="PROSITE" id="PS51352">
    <property type="entry name" value="THIOREDOXIN_2"/>
    <property type="match status" value="1"/>
</dbReference>
<comment type="subcellular location">
    <subcellularLocation>
        <location evidence="1 8">Mitochondrion inner membrane</location>
    </subcellularLocation>
</comment>